<reference evidence="3 5" key="1">
    <citation type="submission" date="2018-09" db="EMBL/GenBank/DDBJ databases">
        <title>Genomic investigation of the strawberry pathogen Phytophthora fragariae indicates pathogenicity is determined by transcriptional variation in three key races.</title>
        <authorList>
            <person name="Adams T.M."/>
            <person name="Armitage A.D."/>
            <person name="Sobczyk M.K."/>
            <person name="Bates H.J."/>
            <person name="Dunwell J.M."/>
            <person name="Nellist C.F."/>
            <person name="Harrison R.J."/>
        </authorList>
    </citation>
    <scope>NUCLEOTIDE SEQUENCE [LARGE SCALE GENOMIC DNA]</scope>
    <source>
        <strain evidence="3 5">SCRP249</strain>
        <strain evidence="4 6">SCRP333</strain>
    </source>
</reference>
<sequence>MKLFTAPKGIKRSWPERYMYLVAISEATGSSADNLVLNNIVQYPPLPQLRTVLMAKVDQSRTDYRQHAEEVAHFAQSWETESTKQKSLGRETVTAVTCEQNARTASSARASRWLSARRMSGEFDGVGNLDSGSSRHLVNDESLLEGVEECSDECVQPNSESLNITKRGKVLLCITACGKEQMVELTNVYFAKDVVHNLILYGLLDKRGIELNQQAGRHVVAAKDGGRVAFDVEMRHNVLVVRAAVGPRRELPSDVIMAVLSQEVADSVEVLGDVQKVKLLDFHKRLAHLNYDSVERLAKEPSSGIHQTDHKRVNSLTCTEGKKTTNRRSKKDTGTHSPIDRSNYYRVFLARTKDAAAKLFEYFLVYFEKEFDCKIHVLRTDSGGEYENVDLFCKRTWPGSAERRGTIRRAPTNSNSGRVSPLKVVLTGKSPPLGEIVVFGLPCPVYRDPHKKNFAQCAQKAMIHVKNIKTLDKEQNLQVQRLYLQGDKTLEGDEAPESEAQALVAKATSARSKKKRASSKKKKPWARERHVTRSVAKNSGGVTNEAAQSQEAVRQCHRARPEDVP</sequence>
<gene>
    <name evidence="3" type="ORF">PR001_g15332</name>
    <name evidence="4" type="ORF">PR003_g15935</name>
</gene>
<organism evidence="3 5">
    <name type="scientific">Phytophthora rubi</name>
    <dbReference type="NCBI Taxonomy" id="129364"/>
    <lineage>
        <taxon>Eukaryota</taxon>
        <taxon>Sar</taxon>
        <taxon>Stramenopiles</taxon>
        <taxon>Oomycota</taxon>
        <taxon>Peronosporomycetes</taxon>
        <taxon>Peronosporales</taxon>
        <taxon>Peronosporaceae</taxon>
        <taxon>Phytophthora</taxon>
    </lineage>
</organism>
<evidence type="ECO:0000313" key="4">
    <source>
        <dbReference type="EMBL" id="KAE9327778.1"/>
    </source>
</evidence>
<dbReference type="Proteomes" id="UP000429607">
    <property type="component" value="Unassembled WGS sequence"/>
</dbReference>
<feature type="compositionally biased region" description="Basic residues" evidence="1">
    <location>
        <begin position="511"/>
        <end position="524"/>
    </location>
</feature>
<dbReference type="InterPro" id="IPR054722">
    <property type="entry name" value="PolX-like_BBD"/>
</dbReference>
<protein>
    <recommendedName>
        <fullName evidence="2">Retrovirus-related Pol polyprotein from transposon TNT 1-94-like beta-barrel domain-containing protein</fullName>
    </recommendedName>
</protein>
<proteinExistence type="predicted"/>
<feature type="domain" description="Retrovirus-related Pol polyprotein from transposon TNT 1-94-like beta-barrel" evidence="2">
    <location>
        <begin position="129"/>
        <end position="208"/>
    </location>
</feature>
<evidence type="ECO:0000313" key="5">
    <source>
        <dbReference type="Proteomes" id="UP000429607"/>
    </source>
</evidence>
<feature type="region of interest" description="Disordered" evidence="1">
    <location>
        <begin position="317"/>
        <end position="337"/>
    </location>
</feature>
<dbReference type="EMBL" id="QXFT01001134">
    <property type="protein sequence ID" value="KAE9327778.1"/>
    <property type="molecule type" value="Genomic_DNA"/>
</dbReference>
<evidence type="ECO:0000313" key="6">
    <source>
        <dbReference type="Proteomes" id="UP000434957"/>
    </source>
</evidence>
<dbReference type="AlphaFoldDB" id="A0A6A3LD02"/>
<feature type="compositionally biased region" description="Polar residues" evidence="1">
    <location>
        <begin position="535"/>
        <end position="552"/>
    </location>
</feature>
<keyword evidence="6" id="KW-1185">Reference proteome</keyword>
<dbReference type="Pfam" id="PF22936">
    <property type="entry name" value="Pol_BBD"/>
    <property type="match status" value="1"/>
</dbReference>
<dbReference type="Proteomes" id="UP000434957">
    <property type="component" value="Unassembled WGS sequence"/>
</dbReference>
<dbReference type="EMBL" id="QXFV01001149">
    <property type="protein sequence ID" value="KAE9013733.1"/>
    <property type="molecule type" value="Genomic_DNA"/>
</dbReference>
<evidence type="ECO:0000256" key="1">
    <source>
        <dbReference type="SAM" id="MobiDB-lite"/>
    </source>
</evidence>
<feature type="region of interest" description="Disordered" evidence="1">
    <location>
        <begin position="493"/>
        <end position="565"/>
    </location>
</feature>
<evidence type="ECO:0000313" key="3">
    <source>
        <dbReference type="EMBL" id="KAE9013733.1"/>
    </source>
</evidence>
<comment type="caution">
    <text evidence="3">The sequence shown here is derived from an EMBL/GenBank/DDBJ whole genome shotgun (WGS) entry which is preliminary data.</text>
</comment>
<evidence type="ECO:0000259" key="2">
    <source>
        <dbReference type="Pfam" id="PF22936"/>
    </source>
</evidence>
<accession>A0A6A3LD02</accession>
<name>A0A6A3LD02_9STRA</name>